<evidence type="ECO:0000313" key="6">
    <source>
        <dbReference type="Proteomes" id="UP000199376"/>
    </source>
</evidence>
<protein>
    <recommendedName>
        <fullName evidence="3 4">Small ribosomal subunit protein bS6</fullName>
    </recommendedName>
</protein>
<dbReference type="Proteomes" id="UP000199376">
    <property type="component" value="Unassembled WGS sequence"/>
</dbReference>
<keyword evidence="6" id="KW-1185">Reference proteome</keyword>
<dbReference type="GO" id="GO:0005737">
    <property type="term" value="C:cytoplasm"/>
    <property type="evidence" value="ECO:0007669"/>
    <property type="project" value="UniProtKB-ARBA"/>
</dbReference>
<keyword evidence="4" id="KW-0699">rRNA-binding</keyword>
<keyword evidence="4 5" id="KW-0689">Ribosomal protein</keyword>
<dbReference type="SUPFAM" id="SSF54995">
    <property type="entry name" value="Ribosomal protein S6"/>
    <property type="match status" value="1"/>
</dbReference>
<evidence type="ECO:0000256" key="2">
    <source>
        <dbReference type="ARBA" id="ARBA00035104"/>
    </source>
</evidence>
<dbReference type="STRING" id="283737.SAMN05660453_1176"/>
<evidence type="ECO:0000256" key="4">
    <source>
        <dbReference type="HAMAP-Rule" id="MF_00360"/>
    </source>
</evidence>
<dbReference type="PANTHER" id="PTHR21011:SF1">
    <property type="entry name" value="SMALL RIBOSOMAL SUBUNIT PROTEIN BS6M"/>
    <property type="match status" value="1"/>
</dbReference>
<organism evidence="5 6">
    <name type="scientific">Fructobacillus durionis</name>
    <dbReference type="NCBI Taxonomy" id="283737"/>
    <lineage>
        <taxon>Bacteria</taxon>
        <taxon>Bacillati</taxon>
        <taxon>Bacillota</taxon>
        <taxon>Bacilli</taxon>
        <taxon>Lactobacillales</taxon>
        <taxon>Lactobacillaceae</taxon>
        <taxon>Fructobacillus</taxon>
    </lineage>
</organism>
<dbReference type="InterPro" id="IPR014717">
    <property type="entry name" value="Transl_elong_EF1B/ribsomal_bS6"/>
</dbReference>
<keyword evidence="4" id="KW-0694">RNA-binding</keyword>
<dbReference type="GO" id="GO:0005840">
    <property type="term" value="C:ribosome"/>
    <property type="evidence" value="ECO:0007669"/>
    <property type="project" value="UniProtKB-KW"/>
</dbReference>
<dbReference type="GO" id="GO:0006412">
    <property type="term" value="P:translation"/>
    <property type="evidence" value="ECO:0007669"/>
    <property type="project" value="UniProtKB-UniRule"/>
</dbReference>
<dbReference type="InterPro" id="IPR000529">
    <property type="entry name" value="Ribosomal_bS6"/>
</dbReference>
<name>A0A1I1GT84_9LACO</name>
<dbReference type="GO" id="GO:0070181">
    <property type="term" value="F:small ribosomal subunit rRNA binding"/>
    <property type="evidence" value="ECO:0007669"/>
    <property type="project" value="TreeGrafter"/>
</dbReference>
<proteinExistence type="inferred from homology"/>
<comment type="function">
    <text evidence="2 4">Binds together with bS18 to 16S ribosomal RNA.</text>
</comment>
<dbReference type="AlphaFoldDB" id="A0A1I1GT84"/>
<dbReference type="PANTHER" id="PTHR21011">
    <property type="entry name" value="MITOCHONDRIAL 28S RIBOSOMAL PROTEIN S6"/>
    <property type="match status" value="1"/>
</dbReference>
<reference evidence="5 6" key="1">
    <citation type="submission" date="2016-10" db="EMBL/GenBank/DDBJ databases">
        <authorList>
            <person name="de Groot N.N."/>
        </authorList>
    </citation>
    <scope>NUCLEOTIDE SEQUENCE [LARGE SCALE GENOMIC DNA]</scope>
    <source>
        <strain evidence="5 6">DSM 19113</strain>
    </source>
</reference>
<dbReference type="NCBIfam" id="TIGR00166">
    <property type="entry name" value="S6"/>
    <property type="match status" value="1"/>
</dbReference>
<dbReference type="InterPro" id="IPR035980">
    <property type="entry name" value="Ribosomal_bS6_sf"/>
</dbReference>
<dbReference type="CDD" id="cd00473">
    <property type="entry name" value="bS6"/>
    <property type="match status" value="1"/>
</dbReference>
<accession>A0A1I1GT84</accession>
<evidence type="ECO:0000313" key="5">
    <source>
        <dbReference type="EMBL" id="SFC14721.1"/>
    </source>
</evidence>
<dbReference type="Pfam" id="PF01250">
    <property type="entry name" value="Ribosomal_S6"/>
    <property type="match status" value="1"/>
</dbReference>
<dbReference type="HAMAP" id="MF_00360">
    <property type="entry name" value="Ribosomal_bS6"/>
    <property type="match status" value="1"/>
</dbReference>
<sequence>MTTAYELTYIIRPDMEADAKKALVERFDGILTDNGANVTKSADWAANRRFAYEIAGYREGTYHVIEFTASSNEAANEFDRLAKISADILRTMIVKVDEK</sequence>
<dbReference type="OrthoDB" id="9812702at2"/>
<dbReference type="EMBL" id="FOLI01000006">
    <property type="protein sequence ID" value="SFC14721.1"/>
    <property type="molecule type" value="Genomic_DNA"/>
</dbReference>
<dbReference type="RefSeq" id="WP_091502955.1">
    <property type="nucleotide sequence ID" value="NZ_FOLI01000006.1"/>
</dbReference>
<gene>
    <name evidence="4" type="primary">rpsF</name>
    <name evidence="5" type="ORF">SAMN05660453_1176</name>
</gene>
<dbReference type="GO" id="GO:0003735">
    <property type="term" value="F:structural constituent of ribosome"/>
    <property type="evidence" value="ECO:0007669"/>
    <property type="project" value="InterPro"/>
</dbReference>
<keyword evidence="4" id="KW-0687">Ribonucleoprotein</keyword>
<evidence type="ECO:0000256" key="1">
    <source>
        <dbReference type="ARBA" id="ARBA00009512"/>
    </source>
</evidence>
<comment type="similarity">
    <text evidence="1 4">Belongs to the bacterial ribosomal protein bS6 family.</text>
</comment>
<dbReference type="InterPro" id="IPR020814">
    <property type="entry name" value="Ribosomal_S6_plastid/chlpt"/>
</dbReference>
<dbReference type="GO" id="GO:1990904">
    <property type="term" value="C:ribonucleoprotein complex"/>
    <property type="evidence" value="ECO:0007669"/>
    <property type="project" value="UniProtKB-KW"/>
</dbReference>
<dbReference type="Gene3D" id="3.30.70.60">
    <property type="match status" value="1"/>
</dbReference>
<evidence type="ECO:0000256" key="3">
    <source>
        <dbReference type="ARBA" id="ARBA00035294"/>
    </source>
</evidence>